<feature type="compositionally biased region" description="Polar residues" evidence="1">
    <location>
        <begin position="7"/>
        <end position="16"/>
    </location>
</feature>
<proteinExistence type="predicted"/>
<organism evidence="2 3">
    <name type="scientific">Rousettus aegyptiacus</name>
    <name type="common">Egyptian fruit bat</name>
    <name type="synonym">Pteropus aegyptiacus</name>
    <dbReference type="NCBI Taxonomy" id="9407"/>
    <lineage>
        <taxon>Eukaryota</taxon>
        <taxon>Metazoa</taxon>
        <taxon>Chordata</taxon>
        <taxon>Craniata</taxon>
        <taxon>Vertebrata</taxon>
        <taxon>Euteleostomi</taxon>
        <taxon>Mammalia</taxon>
        <taxon>Eutheria</taxon>
        <taxon>Laurasiatheria</taxon>
        <taxon>Chiroptera</taxon>
        <taxon>Yinpterochiroptera</taxon>
        <taxon>Pteropodoidea</taxon>
        <taxon>Pteropodidae</taxon>
        <taxon>Rousettinae</taxon>
        <taxon>Rousettus</taxon>
    </lineage>
</organism>
<dbReference type="AlphaFoldDB" id="A0A7J8ILK4"/>
<evidence type="ECO:0000256" key="1">
    <source>
        <dbReference type="SAM" id="MobiDB-lite"/>
    </source>
</evidence>
<dbReference type="Proteomes" id="UP000593571">
    <property type="component" value="Unassembled WGS sequence"/>
</dbReference>
<keyword evidence="3" id="KW-1185">Reference proteome</keyword>
<protein>
    <submittedName>
        <fullName evidence="2">Uncharacterized protein</fullName>
    </submittedName>
</protein>
<reference evidence="2 3" key="1">
    <citation type="journal article" date="2020" name="Nature">
        <title>Six reference-quality genomes reveal evolution of bat adaptations.</title>
        <authorList>
            <person name="Jebb D."/>
            <person name="Huang Z."/>
            <person name="Pippel M."/>
            <person name="Hughes G.M."/>
            <person name="Lavrichenko K."/>
            <person name="Devanna P."/>
            <person name="Winkler S."/>
            <person name="Jermiin L.S."/>
            <person name="Skirmuntt E.C."/>
            <person name="Katzourakis A."/>
            <person name="Burkitt-Gray L."/>
            <person name="Ray D.A."/>
            <person name="Sullivan K.A.M."/>
            <person name="Roscito J.G."/>
            <person name="Kirilenko B.M."/>
            <person name="Davalos L.M."/>
            <person name="Corthals A.P."/>
            <person name="Power M.L."/>
            <person name="Jones G."/>
            <person name="Ransome R.D."/>
            <person name="Dechmann D.K.N."/>
            <person name="Locatelli A.G."/>
            <person name="Puechmaille S.J."/>
            <person name="Fedrigo O."/>
            <person name="Jarvis E.D."/>
            <person name="Hiller M."/>
            <person name="Vernes S.C."/>
            <person name="Myers E.W."/>
            <person name="Teeling E.C."/>
        </authorList>
    </citation>
    <scope>NUCLEOTIDE SEQUENCE [LARGE SCALE GENOMIC DNA]</scope>
    <source>
        <strain evidence="2">MRouAeg1</strain>
        <tissue evidence="2">Muscle</tissue>
    </source>
</reference>
<evidence type="ECO:0000313" key="3">
    <source>
        <dbReference type="Proteomes" id="UP000593571"/>
    </source>
</evidence>
<name>A0A7J8ILK4_ROUAE</name>
<sequence length="120" mass="12699">MKKYRTDPQTSSSTPRQIPGGACGRQCRGRSGCGSVAKRSAAEVASGVGPQPTCPEHGPAPRAFHLPSCIGYFPFLGLLTRLLFQTMNALYLLFWGNEKCNAGTPAATLAGHRGQCQAGF</sequence>
<accession>A0A7J8ILK4</accession>
<evidence type="ECO:0000313" key="2">
    <source>
        <dbReference type="EMBL" id="KAF6485464.1"/>
    </source>
</evidence>
<gene>
    <name evidence="2" type="ORF">HJG63_010657</name>
</gene>
<comment type="caution">
    <text evidence="2">The sequence shown here is derived from an EMBL/GenBank/DDBJ whole genome shotgun (WGS) entry which is preliminary data.</text>
</comment>
<feature type="region of interest" description="Disordered" evidence="1">
    <location>
        <begin position="1"/>
        <end position="24"/>
    </location>
</feature>
<dbReference type="EMBL" id="JACASE010000003">
    <property type="protein sequence ID" value="KAF6485464.1"/>
    <property type="molecule type" value="Genomic_DNA"/>
</dbReference>